<dbReference type="Proteomes" id="UP000755654">
    <property type="component" value="Unassembled WGS sequence"/>
</dbReference>
<accession>A0ABS5ZXA0</accession>
<organism evidence="1 3">
    <name type="scientific">Acidithiobacillus sulfurivorans</name>
    <dbReference type="NCBI Taxonomy" id="1958756"/>
    <lineage>
        <taxon>Bacteria</taxon>
        <taxon>Pseudomonadati</taxon>
        <taxon>Pseudomonadota</taxon>
        <taxon>Acidithiobacillia</taxon>
        <taxon>Acidithiobacillales</taxon>
        <taxon>Acidithiobacillaceae</taxon>
        <taxon>Acidithiobacillus</taxon>
    </lineage>
</organism>
<evidence type="ECO:0000313" key="3">
    <source>
        <dbReference type="Proteomes" id="UP000755654"/>
    </source>
</evidence>
<keyword evidence="3" id="KW-1185">Reference proteome</keyword>
<evidence type="ECO:0000313" key="1">
    <source>
        <dbReference type="EMBL" id="MBU2759636.1"/>
    </source>
</evidence>
<dbReference type="EMBL" id="JAAOMP010000094">
    <property type="protein sequence ID" value="MBU2760140.1"/>
    <property type="molecule type" value="Genomic_DNA"/>
</dbReference>
<evidence type="ECO:0000313" key="2">
    <source>
        <dbReference type="EMBL" id="MBU2760140.1"/>
    </source>
</evidence>
<protein>
    <submittedName>
        <fullName evidence="1">MBL fold metallo-hydrolase</fullName>
    </submittedName>
</protein>
<comment type="caution">
    <text evidence="1">The sequence shown here is derived from an EMBL/GenBank/DDBJ whole genome shotgun (WGS) entry which is preliminary data.</text>
</comment>
<dbReference type="EMBL" id="JAAOMP010000060">
    <property type="protein sequence ID" value="MBU2759636.1"/>
    <property type="molecule type" value="Genomic_DNA"/>
</dbReference>
<feature type="non-terminal residue" evidence="1">
    <location>
        <position position="34"/>
    </location>
</feature>
<reference evidence="1 3" key="1">
    <citation type="journal article" date="2021" name="ISME J.">
        <title>Genomic evolution of the class Acidithiobacillia: deep-branching Proteobacteria living in extreme acidic conditions.</title>
        <authorList>
            <person name="Moya-Beltran A."/>
            <person name="Beard S."/>
            <person name="Rojas-Villalobos C."/>
            <person name="Issotta F."/>
            <person name="Gallardo Y."/>
            <person name="Ulloa R."/>
            <person name="Giaveno A."/>
            <person name="Degli Esposti M."/>
            <person name="Johnson D.B."/>
            <person name="Quatrini R."/>
        </authorList>
    </citation>
    <scope>NUCLEOTIDE SEQUENCE [LARGE SCALE GENOMIC DNA]</scope>
    <source>
        <strain evidence="1 3">RW2</strain>
    </source>
</reference>
<proteinExistence type="predicted"/>
<sequence length="34" mass="3635">MFFQQRRGDDGTLSYFYGCGGKGFAVAVDVVAGD</sequence>
<gene>
    <name evidence="1" type="ORF">HAP95_05640</name>
    <name evidence="2" type="ORF">HAP95_08240</name>
</gene>
<name>A0ABS5ZXA0_9PROT</name>